<dbReference type="PANTHER" id="PTHR30466">
    <property type="entry name" value="FLAVIN REDUCTASE"/>
    <property type="match status" value="1"/>
</dbReference>
<dbReference type="AlphaFoldDB" id="A0A328VGL3"/>
<name>A0A328VGL3_9CHLR</name>
<organism evidence="4 5">
    <name type="scientific">Thermogemmatispora tikiterensis</name>
    <dbReference type="NCBI Taxonomy" id="1825093"/>
    <lineage>
        <taxon>Bacteria</taxon>
        <taxon>Bacillati</taxon>
        <taxon>Chloroflexota</taxon>
        <taxon>Ktedonobacteria</taxon>
        <taxon>Thermogemmatisporales</taxon>
        <taxon>Thermogemmatisporaceae</taxon>
        <taxon>Thermogemmatispora</taxon>
    </lineage>
</organism>
<dbReference type="InterPro" id="IPR002563">
    <property type="entry name" value="Flavin_Rdtase-like_dom"/>
</dbReference>
<sequence length="210" mass="22527">MSIDREFFRHVLGQFATGVTVVTTRGSAGLVGLTVNAFCSVSLDPPLVLVCIDLKSRTLQAIRESQIFAVNILSEEQEELARCFALPSEERYRYFCHAPYHPGVTGAPLLEGTLGFVEARLVADYPGGDHAILLGEVVALGTADQPSSDSANAANEHQVAGMGTLQDGNREAGQPGGKQPLAYYRGRYRHLAHDYARPSLSSLSAPGDVI</sequence>
<dbReference type="Gene3D" id="2.30.110.10">
    <property type="entry name" value="Electron Transport, Fmn-binding Protein, Chain A"/>
    <property type="match status" value="1"/>
</dbReference>
<dbReference type="EMBL" id="MCIF01000002">
    <property type="protein sequence ID" value="RAQ94880.1"/>
    <property type="molecule type" value="Genomic_DNA"/>
</dbReference>
<dbReference type="RefSeq" id="WP_189361345.1">
    <property type="nucleotide sequence ID" value="NZ_MCIF01000002.1"/>
</dbReference>
<dbReference type="Proteomes" id="UP000248706">
    <property type="component" value="Unassembled WGS sequence"/>
</dbReference>
<proteinExistence type="inferred from homology"/>
<comment type="caution">
    <text evidence="4">The sequence shown here is derived from an EMBL/GenBank/DDBJ whole genome shotgun (WGS) entry which is preliminary data.</text>
</comment>
<accession>A0A328VGL3</accession>
<feature type="domain" description="Flavin reductase like" evidence="3">
    <location>
        <begin position="12"/>
        <end position="163"/>
    </location>
</feature>
<dbReference type="GO" id="GO:0010181">
    <property type="term" value="F:FMN binding"/>
    <property type="evidence" value="ECO:0007669"/>
    <property type="project" value="InterPro"/>
</dbReference>
<dbReference type="SUPFAM" id="SSF50475">
    <property type="entry name" value="FMN-binding split barrel"/>
    <property type="match status" value="1"/>
</dbReference>
<protein>
    <recommendedName>
        <fullName evidence="3">Flavin reductase like domain-containing protein</fullName>
    </recommendedName>
</protein>
<evidence type="ECO:0000313" key="5">
    <source>
        <dbReference type="Proteomes" id="UP000248706"/>
    </source>
</evidence>
<evidence type="ECO:0000256" key="2">
    <source>
        <dbReference type="ARBA" id="ARBA00023002"/>
    </source>
</evidence>
<dbReference type="InterPro" id="IPR012349">
    <property type="entry name" value="Split_barrel_FMN-bd"/>
</dbReference>
<evidence type="ECO:0000259" key="3">
    <source>
        <dbReference type="SMART" id="SM00903"/>
    </source>
</evidence>
<keyword evidence="2" id="KW-0560">Oxidoreductase</keyword>
<dbReference type="Pfam" id="PF01613">
    <property type="entry name" value="Flavin_Reduct"/>
    <property type="match status" value="1"/>
</dbReference>
<dbReference type="GO" id="GO:0042602">
    <property type="term" value="F:riboflavin reductase (NADPH) activity"/>
    <property type="evidence" value="ECO:0007669"/>
    <property type="project" value="TreeGrafter"/>
</dbReference>
<gene>
    <name evidence="4" type="ORF">A4R35_04980</name>
</gene>
<dbReference type="SMART" id="SM00903">
    <property type="entry name" value="Flavin_Reduct"/>
    <property type="match status" value="1"/>
</dbReference>
<evidence type="ECO:0000256" key="1">
    <source>
        <dbReference type="ARBA" id="ARBA00008898"/>
    </source>
</evidence>
<dbReference type="PANTHER" id="PTHR30466:SF11">
    <property type="entry name" value="FLAVIN-DEPENDENT MONOOXYGENASE, REDUCTASE SUBUNIT HSAB"/>
    <property type="match status" value="1"/>
</dbReference>
<dbReference type="InterPro" id="IPR050268">
    <property type="entry name" value="NADH-dep_flavin_reductase"/>
</dbReference>
<keyword evidence="5" id="KW-1185">Reference proteome</keyword>
<reference evidence="4 5" key="1">
    <citation type="submission" date="2016-08" db="EMBL/GenBank/DDBJ databases">
        <title>Analysis of Carbohydrate Active Enzymes in Thermogemmatispora T81 Reveals Carbohydrate Degradation Ability.</title>
        <authorList>
            <person name="Tomazini A."/>
            <person name="Lal S."/>
            <person name="Stott M."/>
            <person name="Henrissat B."/>
            <person name="Polikarpov I."/>
            <person name="Sparling R."/>
            <person name="Levin D.B."/>
        </authorList>
    </citation>
    <scope>NUCLEOTIDE SEQUENCE [LARGE SCALE GENOMIC DNA]</scope>
    <source>
        <strain evidence="4 5">T81</strain>
    </source>
</reference>
<comment type="similarity">
    <text evidence="1">Belongs to the non-flavoprotein flavin reductase family.</text>
</comment>
<evidence type="ECO:0000313" key="4">
    <source>
        <dbReference type="EMBL" id="RAQ94880.1"/>
    </source>
</evidence>